<dbReference type="GeneID" id="95356734"/>
<dbReference type="RefSeq" id="WP_190214445.1">
    <property type="nucleotide sequence ID" value="NZ_BNBO01000053.1"/>
</dbReference>
<reference evidence="2" key="2">
    <citation type="submission" date="2020-09" db="EMBL/GenBank/DDBJ databases">
        <authorList>
            <person name="Sun Q."/>
            <person name="Ohkuma M."/>
        </authorList>
    </citation>
    <scope>NUCLEOTIDE SEQUENCE</scope>
    <source>
        <strain evidence="2">JCM 4646</strain>
    </source>
</reference>
<keyword evidence="1" id="KW-0472">Membrane</keyword>
<dbReference type="AlphaFoldDB" id="A0A919GBS8"/>
<feature type="transmembrane region" description="Helical" evidence="1">
    <location>
        <begin position="33"/>
        <end position="58"/>
    </location>
</feature>
<name>A0A919GBS8_9ACTN</name>
<keyword evidence="1" id="KW-0812">Transmembrane</keyword>
<evidence type="ECO:0000256" key="1">
    <source>
        <dbReference type="SAM" id="Phobius"/>
    </source>
</evidence>
<comment type="caution">
    <text evidence="2">The sequence shown here is derived from an EMBL/GenBank/DDBJ whole genome shotgun (WGS) entry which is preliminary data.</text>
</comment>
<protein>
    <submittedName>
        <fullName evidence="2">Uncharacterized protein</fullName>
    </submittedName>
</protein>
<reference evidence="2" key="1">
    <citation type="journal article" date="2014" name="Int. J. Syst. Evol. Microbiol.">
        <title>Complete genome sequence of Corynebacterium casei LMG S-19264T (=DSM 44701T), isolated from a smear-ripened cheese.</title>
        <authorList>
            <consortium name="US DOE Joint Genome Institute (JGI-PGF)"/>
            <person name="Walter F."/>
            <person name="Albersmeier A."/>
            <person name="Kalinowski J."/>
            <person name="Ruckert C."/>
        </authorList>
    </citation>
    <scope>NUCLEOTIDE SEQUENCE</scope>
    <source>
        <strain evidence="2">JCM 4646</strain>
    </source>
</reference>
<dbReference type="EMBL" id="BNBO01000053">
    <property type="protein sequence ID" value="GHH81544.1"/>
    <property type="molecule type" value="Genomic_DNA"/>
</dbReference>
<organism evidence="2 3">
    <name type="scientific">Kitasatospora indigofera</name>
    <dbReference type="NCBI Taxonomy" id="67307"/>
    <lineage>
        <taxon>Bacteria</taxon>
        <taxon>Bacillati</taxon>
        <taxon>Actinomycetota</taxon>
        <taxon>Actinomycetes</taxon>
        <taxon>Kitasatosporales</taxon>
        <taxon>Streptomycetaceae</taxon>
        <taxon>Kitasatospora</taxon>
    </lineage>
</organism>
<dbReference type="Proteomes" id="UP000617734">
    <property type="component" value="Unassembled WGS sequence"/>
</dbReference>
<keyword evidence="3" id="KW-1185">Reference proteome</keyword>
<accession>A0A919GBS8</accession>
<sequence length="66" mass="7126">MQYTVSASVFLAIIIFVRLRRRTESRSRVDETLTVLSAATFGILIATTPLGQAVLHLVGVAADATH</sequence>
<proteinExistence type="predicted"/>
<keyword evidence="1" id="KW-1133">Transmembrane helix</keyword>
<gene>
    <name evidence="2" type="ORF">GCM10018781_64410</name>
</gene>
<evidence type="ECO:0000313" key="2">
    <source>
        <dbReference type="EMBL" id="GHH81544.1"/>
    </source>
</evidence>
<feature type="transmembrane region" description="Helical" evidence="1">
    <location>
        <begin position="6"/>
        <end position="21"/>
    </location>
</feature>
<evidence type="ECO:0000313" key="3">
    <source>
        <dbReference type="Proteomes" id="UP000617734"/>
    </source>
</evidence>